<gene>
    <name evidence="13" type="ordered locus">FRAAL2987</name>
</gene>
<feature type="transmembrane region" description="Helical" evidence="10">
    <location>
        <begin position="177"/>
        <end position="195"/>
    </location>
</feature>
<keyword evidence="3" id="KW-0597">Phosphoprotein</keyword>
<evidence type="ECO:0000256" key="1">
    <source>
        <dbReference type="ARBA" id="ARBA00000085"/>
    </source>
</evidence>
<feature type="transmembrane region" description="Helical" evidence="10">
    <location>
        <begin position="239"/>
        <end position="259"/>
    </location>
</feature>
<evidence type="ECO:0000256" key="2">
    <source>
        <dbReference type="ARBA" id="ARBA00012438"/>
    </source>
</evidence>
<dbReference type="HOGENOM" id="CLU_021898_2_0_11"/>
<keyword evidence="10" id="KW-0812">Transmembrane</keyword>
<dbReference type="Gene3D" id="3.30.565.10">
    <property type="entry name" value="Histidine kinase-like ATPase, C-terminal domain"/>
    <property type="match status" value="1"/>
</dbReference>
<reference evidence="13 14" key="1">
    <citation type="journal article" date="2007" name="Genome Res.">
        <title>Genome characteristics of facultatively symbiotic Frankia sp. strains reflect host range and host plant biogeography.</title>
        <authorList>
            <person name="Normand P."/>
            <person name="Lapierre P."/>
            <person name="Tisa L.S."/>
            <person name="Gogarten J.P."/>
            <person name="Alloisio N."/>
            <person name="Bagnarol E."/>
            <person name="Bassi C.A."/>
            <person name="Berry A.M."/>
            <person name="Bickhart D.M."/>
            <person name="Choisne N."/>
            <person name="Couloux A."/>
            <person name="Cournoyer B."/>
            <person name="Cruveiller S."/>
            <person name="Daubin V."/>
            <person name="Demange N."/>
            <person name="Francino M.P."/>
            <person name="Goltsman E."/>
            <person name="Huang Y."/>
            <person name="Kopp O.R."/>
            <person name="Labarre L."/>
            <person name="Lapidus A."/>
            <person name="Lavire C."/>
            <person name="Marechal J."/>
            <person name="Martinez M."/>
            <person name="Mastronunzio J.E."/>
            <person name="Mullin B.C."/>
            <person name="Niemann J."/>
            <person name="Pujic P."/>
            <person name="Rawnsley T."/>
            <person name="Rouy Z."/>
            <person name="Schenowitz C."/>
            <person name="Sellstedt A."/>
            <person name="Tavares F."/>
            <person name="Tomkins J.P."/>
            <person name="Vallenet D."/>
            <person name="Valverde C."/>
            <person name="Wall L.G."/>
            <person name="Wang Y."/>
            <person name="Medigue C."/>
            <person name="Benson D.R."/>
        </authorList>
    </citation>
    <scope>NUCLEOTIDE SEQUENCE [LARGE SCALE GENOMIC DNA]</scope>
    <source>
        <strain evidence="14">DSM 45986 / CECT 9034 / ACN14a</strain>
    </source>
</reference>
<keyword evidence="4" id="KW-0808">Transferase</keyword>
<dbReference type="CDD" id="cd16917">
    <property type="entry name" value="HATPase_UhpB-NarQ-NarX-like"/>
    <property type="match status" value="1"/>
</dbReference>
<evidence type="ECO:0000256" key="10">
    <source>
        <dbReference type="SAM" id="Phobius"/>
    </source>
</evidence>
<comment type="catalytic activity">
    <reaction evidence="1">
        <text>ATP + protein L-histidine = ADP + protein N-phospho-L-histidine.</text>
        <dbReference type="EC" id="2.7.13.3"/>
    </reaction>
</comment>
<dbReference type="GO" id="GO:0046983">
    <property type="term" value="F:protein dimerization activity"/>
    <property type="evidence" value="ECO:0007669"/>
    <property type="project" value="InterPro"/>
</dbReference>
<dbReference type="AlphaFoldDB" id="Q0RLH3"/>
<evidence type="ECO:0000259" key="12">
    <source>
        <dbReference type="Pfam" id="PF07730"/>
    </source>
</evidence>
<dbReference type="EC" id="2.7.13.3" evidence="2"/>
<protein>
    <recommendedName>
        <fullName evidence="2">histidine kinase</fullName>
        <ecNumber evidence="2">2.7.13.3</ecNumber>
    </recommendedName>
</protein>
<dbReference type="PANTHER" id="PTHR24421:SF10">
    <property type="entry name" value="NITRATE_NITRITE SENSOR PROTEIN NARQ"/>
    <property type="match status" value="1"/>
</dbReference>
<keyword evidence="5" id="KW-0547">Nucleotide-binding</keyword>
<evidence type="ECO:0000256" key="7">
    <source>
        <dbReference type="ARBA" id="ARBA00022840"/>
    </source>
</evidence>
<evidence type="ECO:0000313" key="14">
    <source>
        <dbReference type="Proteomes" id="UP000000657"/>
    </source>
</evidence>
<organism evidence="13 14">
    <name type="scientific">Frankia alni (strain DSM 45986 / CECT 9034 / ACN14a)</name>
    <dbReference type="NCBI Taxonomy" id="326424"/>
    <lineage>
        <taxon>Bacteria</taxon>
        <taxon>Bacillati</taxon>
        <taxon>Actinomycetota</taxon>
        <taxon>Actinomycetes</taxon>
        <taxon>Frankiales</taxon>
        <taxon>Frankiaceae</taxon>
        <taxon>Frankia</taxon>
    </lineage>
</organism>
<dbReference type="GO" id="GO:0016020">
    <property type="term" value="C:membrane"/>
    <property type="evidence" value="ECO:0007669"/>
    <property type="project" value="InterPro"/>
</dbReference>
<evidence type="ECO:0000256" key="4">
    <source>
        <dbReference type="ARBA" id="ARBA00022679"/>
    </source>
</evidence>
<feature type="domain" description="Histidine kinase/HSP90-like ATPase" evidence="11">
    <location>
        <begin position="505"/>
        <end position="590"/>
    </location>
</feature>
<feature type="transmembrane region" description="Helical" evidence="10">
    <location>
        <begin position="105"/>
        <end position="126"/>
    </location>
</feature>
<dbReference type="InterPro" id="IPR011712">
    <property type="entry name" value="Sig_transdc_His_kin_sub3_dim/P"/>
</dbReference>
<keyword evidence="7" id="KW-0067">ATP-binding</keyword>
<dbReference type="eggNOG" id="COG4585">
    <property type="taxonomic scope" value="Bacteria"/>
</dbReference>
<feature type="transmembrane region" description="Helical" evidence="10">
    <location>
        <begin position="207"/>
        <end position="227"/>
    </location>
</feature>
<accession>Q0RLH3</accession>
<dbReference type="SUPFAM" id="SSF55874">
    <property type="entry name" value="ATPase domain of HSP90 chaperone/DNA topoisomerase II/histidine kinase"/>
    <property type="match status" value="1"/>
</dbReference>
<dbReference type="Gene3D" id="1.20.5.1930">
    <property type="match status" value="1"/>
</dbReference>
<dbReference type="GO" id="GO:0005524">
    <property type="term" value="F:ATP binding"/>
    <property type="evidence" value="ECO:0007669"/>
    <property type="project" value="UniProtKB-KW"/>
</dbReference>
<evidence type="ECO:0000256" key="6">
    <source>
        <dbReference type="ARBA" id="ARBA00022777"/>
    </source>
</evidence>
<keyword evidence="10" id="KW-1133">Transmembrane helix</keyword>
<evidence type="ECO:0000313" key="13">
    <source>
        <dbReference type="EMBL" id="CAJ61631.1"/>
    </source>
</evidence>
<evidence type="ECO:0000256" key="9">
    <source>
        <dbReference type="SAM" id="MobiDB-lite"/>
    </source>
</evidence>
<feature type="transmembrane region" description="Helical" evidence="10">
    <location>
        <begin position="26"/>
        <end position="49"/>
    </location>
</feature>
<dbReference type="Proteomes" id="UP000000657">
    <property type="component" value="Chromosome"/>
</dbReference>
<keyword evidence="14" id="KW-1185">Reference proteome</keyword>
<dbReference type="Pfam" id="PF07730">
    <property type="entry name" value="HisKA_3"/>
    <property type="match status" value="1"/>
</dbReference>
<dbReference type="PANTHER" id="PTHR24421">
    <property type="entry name" value="NITRATE/NITRITE SENSOR PROTEIN NARX-RELATED"/>
    <property type="match status" value="1"/>
</dbReference>
<keyword evidence="6 13" id="KW-0418">Kinase</keyword>
<evidence type="ECO:0000256" key="3">
    <source>
        <dbReference type="ARBA" id="ARBA00022553"/>
    </source>
</evidence>
<dbReference type="InterPro" id="IPR050482">
    <property type="entry name" value="Sensor_HK_TwoCompSys"/>
</dbReference>
<dbReference type="KEGG" id="fal:FRAAL2987"/>
<keyword evidence="8" id="KW-0902">Two-component regulatory system</keyword>
<evidence type="ECO:0000256" key="5">
    <source>
        <dbReference type="ARBA" id="ARBA00022741"/>
    </source>
</evidence>
<dbReference type="Pfam" id="PF02518">
    <property type="entry name" value="HATPase_c"/>
    <property type="match status" value="1"/>
</dbReference>
<proteinExistence type="predicted"/>
<dbReference type="GO" id="GO:0000155">
    <property type="term" value="F:phosphorelay sensor kinase activity"/>
    <property type="evidence" value="ECO:0007669"/>
    <property type="project" value="InterPro"/>
</dbReference>
<evidence type="ECO:0000256" key="8">
    <source>
        <dbReference type="ARBA" id="ARBA00023012"/>
    </source>
</evidence>
<name>Q0RLH3_FRAAA</name>
<dbReference type="EMBL" id="CT573213">
    <property type="protein sequence ID" value="CAJ61631.1"/>
    <property type="molecule type" value="Genomic_DNA"/>
</dbReference>
<keyword evidence="10" id="KW-0472">Membrane</keyword>
<sequence length="630" mass="66604">MAEPARADMVAVDGAPARGGDAVTTAAADVVLSVLSVLFLPIAGALTWSLGSAGLPSRVCGVFLVLGGLLARRRRLDPQTGRLMMLSGLAMYLGDLRFSPQSVLFAVGFWLAYLYAGFLGQLALSFPAGRVRGRVDRCLVVCCYAVSVGSQIAYYAVDGARYPWMDRGHPNTPVARAASLSFCLLAAVVLVRLGQRWAAASRPERRMTGAIWGLALLGGAFATGSAVTSALNGPNQLRLGLIALSSLAAAIIPVALAVGRVRVRFARGRVARLVVELESDPNPRHLRNAMAGVLADDTLELAYRLPGDAGWVDIAGRPVTIGSPTDGRHHTRVHRRGRELAMVTHDPALSGQGPLMEAVLAAAGLALDNAQLHASLQAQLEQVRASRLRLAQAAYDERRRIQRDLHDGAQQRLLAILVLLDGARHAMSHHAAADAAGRAFGLVERAHRELGVAIGQLRDLAQGIYPSILVEQGLGPAVETLVEQAPLPVAATIPADRWDREIEVACYFVLAEALANVQRHADATYCAIRVEPHPGELLLRITDDGCGGARPGRGHGLRNLHDRVAALDGTVTLHSPAGGGTRLLVRLPLPGPQGRNRSAGTPGAAPLAAEPVGGHQRTIVTDEPQEDACV</sequence>
<dbReference type="InterPro" id="IPR003594">
    <property type="entry name" value="HATPase_dom"/>
</dbReference>
<feature type="transmembrane region" description="Helical" evidence="10">
    <location>
        <begin position="138"/>
        <end position="157"/>
    </location>
</feature>
<dbReference type="InterPro" id="IPR036890">
    <property type="entry name" value="HATPase_C_sf"/>
</dbReference>
<evidence type="ECO:0000259" key="11">
    <source>
        <dbReference type="Pfam" id="PF02518"/>
    </source>
</evidence>
<feature type="region of interest" description="Disordered" evidence="9">
    <location>
        <begin position="590"/>
        <end position="630"/>
    </location>
</feature>
<feature type="domain" description="Signal transduction histidine kinase subgroup 3 dimerisation and phosphoacceptor" evidence="12">
    <location>
        <begin position="397"/>
        <end position="464"/>
    </location>
</feature>
<dbReference type="STRING" id="326424.FRAAL2987"/>